<dbReference type="CDD" id="cd05154">
    <property type="entry name" value="ACAD10_11_N-like"/>
    <property type="match status" value="1"/>
</dbReference>
<gene>
    <name evidence="2" type="ORF">E3W66_05770</name>
</gene>
<dbReference type="Gene3D" id="3.90.1200.10">
    <property type="match status" value="1"/>
</dbReference>
<evidence type="ECO:0000313" key="2">
    <source>
        <dbReference type="EMBL" id="TFH67758.1"/>
    </source>
</evidence>
<dbReference type="InterPro" id="IPR051678">
    <property type="entry name" value="AGP_Transferase"/>
</dbReference>
<protein>
    <submittedName>
        <fullName evidence="2">Phosphotransferase family protein</fullName>
    </submittedName>
</protein>
<sequence>MSQSQQLEQIRAQLTGWFLTQLPDVDQLELSELVMPGAGSSNETFFLTLHTVTAGHALCRELVIRWQPKGFLVFPQDAYDMAQQYTLQHRLAATDVPVPEVLWCETDASVIGAPFYIMQRVNGWIPGDFPPYHQAGELAELDDRDKATVWYGVVETMAKVHRVDWQALQLDFLAQPNDGEFMPAQIAAWDRVAALNSEPLAPMLRQTRQWLLDNRFKPRHLSLCWGDARLGNTIYQDKRVVAALDWELACIGDPESDLAWFAHTDWASSAGRSSGAIERLAGLPSIEQTVAYYESLMARKVENFLYYDVFATYRLALVYTRVEQDQRYLQRTGGKKGLLTANHFAKLDQLIN</sequence>
<dbReference type="EMBL" id="SPIA01000002">
    <property type="protein sequence ID" value="TFH67758.1"/>
    <property type="molecule type" value="Genomic_DNA"/>
</dbReference>
<evidence type="ECO:0000313" key="3">
    <source>
        <dbReference type="Proteomes" id="UP000298133"/>
    </source>
</evidence>
<reference evidence="2 3" key="1">
    <citation type="submission" date="2019-03" db="EMBL/GenBank/DDBJ databases">
        <title>Draft genome of Gammaproteobacteria bacterium LSUCC0057, a member of the SAR92 clade.</title>
        <authorList>
            <person name="Lanclos V.C."/>
            <person name="Doiron C."/>
            <person name="Henson M.W."/>
            <person name="Thrash J.C."/>
        </authorList>
    </citation>
    <scope>NUCLEOTIDE SEQUENCE [LARGE SCALE GENOMIC DNA]</scope>
    <source>
        <strain evidence="2 3">LSUCC0057</strain>
    </source>
</reference>
<keyword evidence="3" id="KW-1185">Reference proteome</keyword>
<dbReference type="Pfam" id="PF01636">
    <property type="entry name" value="APH"/>
    <property type="match status" value="1"/>
</dbReference>
<accession>A0A4Y8UH52</accession>
<dbReference type="AlphaFoldDB" id="A0A4Y8UH52"/>
<dbReference type="InterPro" id="IPR002575">
    <property type="entry name" value="Aminoglycoside_PTrfase"/>
</dbReference>
<feature type="domain" description="Aminoglycoside phosphotransferase" evidence="1">
    <location>
        <begin position="38"/>
        <end position="270"/>
    </location>
</feature>
<dbReference type="GO" id="GO:0016740">
    <property type="term" value="F:transferase activity"/>
    <property type="evidence" value="ECO:0007669"/>
    <property type="project" value="UniProtKB-KW"/>
</dbReference>
<dbReference type="InterPro" id="IPR011009">
    <property type="entry name" value="Kinase-like_dom_sf"/>
</dbReference>
<dbReference type="Gene3D" id="3.30.200.20">
    <property type="entry name" value="Phosphorylase Kinase, domain 1"/>
    <property type="match status" value="1"/>
</dbReference>
<dbReference type="InterPro" id="IPR041726">
    <property type="entry name" value="ACAD10_11_N"/>
</dbReference>
<dbReference type="OrthoDB" id="3806873at2"/>
<keyword evidence="2" id="KW-0808">Transferase</keyword>
<comment type="caution">
    <text evidence="2">The sequence shown here is derived from an EMBL/GenBank/DDBJ whole genome shotgun (WGS) entry which is preliminary data.</text>
</comment>
<evidence type="ECO:0000259" key="1">
    <source>
        <dbReference type="Pfam" id="PF01636"/>
    </source>
</evidence>
<proteinExistence type="predicted"/>
<dbReference type="Proteomes" id="UP000298133">
    <property type="component" value="Unassembled WGS sequence"/>
</dbReference>
<name>A0A4Y8UH52_9GAMM</name>
<organism evidence="2 3">
    <name type="scientific">Gammaproteobacteria bacterium LSUCC0057</name>
    <dbReference type="NCBI Taxonomy" id="2559237"/>
    <lineage>
        <taxon>Bacteria</taxon>
        <taxon>Pseudomonadati</taxon>
        <taxon>Pseudomonadota</taxon>
        <taxon>Gammaproteobacteria</taxon>
        <taxon>Cellvibrionales</taxon>
        <taxon>Porticoccaceae</taxon>
        <taxon>SAR92 clade</taxon>
    </lineage>
</organism>
<dbReference type="PANTHER" id="PTHR21310">
    <property type="entry name" value="AMINOGLYCOSIDE PHOSPHOTRANSFERASE-RELATED-RELATED"/>
    <property type="match status" value="1"/>
</dbReference>
<dbReference type="SUPFAM" id="SSF56112">
    <property type="entry name" value="Protein kinase-like (PK-like)"/>
    <property type="match status" value="1"/>
</dbReference>
<dbReference type="PANTHER" id="PTHR21310:SF57">
    <property type="entry name" value="BLR2944 PROTEIN"/>
    <property type="match status" value="1"/>
</dbReference>